<dbReference type="OrthoDB" id="5650020at2"/>
<sequence>MSIVTLHFFSTKPQSIGGLASTIERNMPYYRIHDTFPEDGLPTRGNFDRVTIETLTKYLSEKKPLITYGGAVVLDYLFSGFLKNKEIENGKNGLVVGVAEKLIMLSSLLDYTDLIPEECIHEAIIECLPAERIIAYITDLKDLRHGEIVRNHFADVNSSLPQTVTLPELEDSDFVHSVWESVISSKDTLRNEF</sequence>
<gene>
    <name evidence="1" type="ORF">Ltuc_1300</name>
</gene>
<keyword evidence="2" id="KW-1185">Reference proteome</keyword>
<dbReference type="Proteomes" id="UP000054693">
    <property type="component" value="Unassembled WGS sequence"/>
</dbReference>
<protein>
    <submittedName>
        <fullName evidence="1">Uncharacterized protein</fullName>
    </submittedName>
</protein>
<accession>A0A0W0ZWD1</accession>
<name>A0A0W0ZWD1_9GAMM</name>
<comment type="caution">
    <text evidence="1">The sequence shown here is derived from an EMBL/GenBank/DDBJ whole genome shotgun (WGS) entry which is preliminary data.</text>
</comment>
<dbReference type="EMBL" id="LNZA01000001">
    <property type="protein sequence ID" value="KTD73453.1"/>
    <property type="molecule type" value="Genomic_DNA"/>
</dbReference>
<dbReference type="AlphaFoldDB" id="A0A0W0ZWD1"/>
<evidence type="ECO:0000313" key="2">
    <source>
        <dbReference type="Proteomes" id="UP000054693"/>
    </source>
</evidence>
<evidence type="ECO:0000313" key="1">
    <source>
        <dbReference type="EMBL" id="KTD73453.1"/>
    </source>
</evidence>
<dbReference type="RefSeq" id="WP_058520487.1">
    <property type="nucleotide sequence ID" value="NZ_CAAAIP010000001.1"/>
</dbReference>
<reference evidence="1 2" key="1">
    <citation type="submission" date="2015-11" db="EMBL/GenBank/DDBJ databases">
        <title>Genomic analysis of 38 Legionella species identifies large and diverse effector repertoires.</title>
        <authorList>
            <person name="Burstein D."/>
            <person name="Amaro F."/>
            <person name="Zusman T."/>
            <person name="Lifshitz Z."/>
            <person name="Cohen O."/>
            <person name="Gilbert J.A."/>
            <person name="Pupko T."/>
            <person name="Shuman H.A."/>
            <person name="Segal G."/>
        </authorList>
    </citation>
    <scope>NUCLEOTIDE SEQUENCE [LARGE SCALE GENOMIC DNA]</scope>
    <source>
        <strain evidence="1 2">ATCC 49180</strain>
    </source>
</reference>
<organism evidence="1 2">
    <name type="scientific">Legionella tucsonensis</name>
    <dbReference type="NCBI Taxonomy" id="40335"/>
    <lineage>
        <taxon>Bacteria</taxon>
        <taxon>Pseudomonadati</taxon>
        <taxon>Pseudomonadota</taxon>
        <taxon>Gammaproteobacteria</taxon>
        <taxon>Legionellales</taxon>
        <taxon>Legionellaceae</taxon>
        <taxon>Legionella</taxon>
    </lineage>
</organism>
<proteinExistence type="predicted"/>
<dbReference type="PATRIC" id="fig|40335.7.peg.1382"/>